<dbReference type="GO" id="GO:0005576">
    <property type="term" value="C:extracellular region"/>
    <property type="evidence" value="ECO:0007669"/>
    <property type="project" value="UniProtKB-SubCell"/>
</dbReference>
<gene>
    <name evidence="11" type="ORF">J0S82_003132</name>
</gene>
<dbReference type="SUPFAM" id="SSF81296">
    <property type="entry name" value="E set domains"/>
    <property type="match status" value="1"/>
</dbReference>
<comment type="caution">
    <text evidence="11">The sequence shown here is derived from an EMBL/GenBank/DDBJ whole genome shotgun (WGS) entry which is preliminary data.</text>
</comment>
<dbReference type="FunFam" id="2.60.40.770:FF:000001">
    <property type="entry name" value="NPC intracellular cholesterol transporter 2"/>
    <property type="match status" value="1"/>
</dbReference>
<protein>
    <recommendedName>
        <fullName evidence="3">NPC intracellular cholesterol transporter 2</fullName>
    </recommendedName>
    <alternativeName>
        <fullName evidence="5">Epididymal secretory protein E1</fullName>
    </alternativeName>
    <alternativeName>
        <fullName evidence="8">Niemann Pick type C2 protein homolog</fullName>
    </alternativeName>
</protein>
<keyword evidence="4" id="KW-0964">Secreted</keyword>
<feature type="domain" description="MD-2-related lipid-recognition" evidence="10">
    <location>
        <begin position="113"/>
        <end position="226"/>
    </location>
</feature>
<feature type="transmembrane region" description="Helical" evidence="9">
    <location>
        <begin position="23"/>
        <end position="41"/>
    </location>
</feature>
<comment type="function">
    <text evidence="6">Intracellular cholesterol transporter which acts in concert with NPC1 and plays an important role in the egress of cholesterol from the lysosomal compartment. Unesterified cholesterol that has been released from LDLs in the lumen of the late endosomes/lysosomes is transferred by NPC2 to the cholesterol-binding pocket in the N-terminal domain of NPC1. May bind and mobilize cholesterol that is associated with membranes. NPC2 binds cholesterol with a 1:1 stoichiometry. Can bind a variety of sterols, including lathosterol, desmosterol and the plant sterols stigmasterol and beta-sitosterol. The secreted form of NCP2 regulates biliary cholesterol secretion via stimulation of ABCG5/ABCG8-mediated cholesterol transport.</text>
</comment>
<comment type="subcellular location">
    <subcellularLocation>
        <location evidence="1">Secreted</location>
    </subcellularLocation>
</comment>
<evidence type="ECO:0000256" key="5">
    <source>
        <dbReference type="ARBA" id="ARBA00032516"/>
    </source>
</evidence>
<feature type="transmembrane region" description="Helical" evidence="9">
    <location>
        <begin position="47"/>
        <end position="66"/>
    </location>
</feature>
<accession>A0A8J6A2W6</accession>
<evidence type="ECO:0000259" key="10">
    <source>
        <dbReference type="SMART" id="SM00737"/>
    </source>
</evidence>
<dbReference type="GO" id="GO:0032367">
    <property type="term" value="P:intracellular cholesterol transport"/>
    <property type="evidence" value="ECO:0007669"/>
    <property type="project" value="TreeGrafter"/>
</dbReference>
<evidence type="ECO:0000256" key="8">
    <source>
        <dbReference type="ARBA" id="ARBA00081721"/>
    </source>
</evidence>
<dbReference type="AlphaFoldDB" id="A0A8J6A2W6"/>
<dbReference type="GO" id="GO:0015485">
    <property type="term" value="F:cholesterol binding"/>
    <property type="evidence" value="ECO:0007669"/>
    <property type="project" value="TreeGrafter"/>
</dbReference>
<sequence>MGPRGGAGRMGGDRGSLGRTKAALARAYLVTAAATCPFLALGYSTAAMRFLAAAFLLLALVAFALAEPVRFKDCVSIPRELSGENKLMLIGRRRAPSLCRSLMFVFPPIPISFSSFAGSEVGVIKELNVSPCPVQPCKLRKGQSYSVNATFTSTTQSQTSVAVVHGIVLGVPVPYTIPESDGCKCGINCPIQKGKTYSYVNKLPVKSDYPSVSDIVVEDSGGSVTRLDI</sequence>
<evidence type="ECO:0000313" key="11">
    <source>
        <dbReference type="EMBL" id="KAG8514256.1"/>
    </source>
</evidence>
<evidence type="ECO:0000256" key="6">
    <source>
        <dbReference type="ARBA" id="ARBA00045538"/>
    </source>
</evidence>
<dbReference type="SMART" id="SM00737">
    <property type="entry name" value="ML"/>
    <property type="match status" value="1"/>
</dbReference>
<dbReference type="PANTHER" id="PTHR11306:SF68">
    <property type="entry name" value="NPC INTRACELLULAR CHOLESTEROL TRANSPORTER 2"/>
    <property type="match status" value="1"/>
</dbReference>
<evidence type="ECO:0000256" key="1">
    <source>
        <dbReference type="ARBA" id="ARBA00004613"/>
    </source>
</evidence>
<proteinExistence type="inferred from homology"/>
<name>A0A8J6A2W6_GALPY</name>
<dbReference type="InterPro" id="IPR014756">
    <property type="entry name" value="Ig_E-set"/>
</dbReference>
<dbReference type="Pfam" id="PF02221">
    <property type="entry name" value="E1_DerP2_DerF2"/>
    <property type="match status" value="1"/>
</dbReference>
<dbReference type="EMBL" id="JAGFMF010011747">
    <property type="protein sequence ID" value="KAG8514256.1"/>
    <property type="molecule type" value="Genomic_DNA"/>
</dbReference>
<evidence type="ECO:0000256" key="4">
    <source>
        <dbReference type="ARBA" id="ARBA00022525"/>
    </source>
</evidence>
<keyword evidence="9" id="KW-0472">Membrane</keyword>
<comment type="similarity">
    <text evidence="2">Belongs to the NPC2 family.</text>
</comment>
<dbReference type="OrthoDB" id="6489092at2759"/>
<keyword evidence="9" id="KW-0812">Transmembrane</keyword>
<dbReference type="Gene3D" id="2.60.40.770">
    <property type="match status" value="1"/>
</dbReference>
<organism evidence="11 12">
    <name type="scientific">Galemys pyrenaicus</name>
    <name type="common">Iberian desman</name>
    <name type="synonym">Pyrenean desman</name>
    <dbReference type="NCBI Taxonomy" id="202257"/>
    <lineage>
        <taxon>Eukaryota</taxon>
        <taxon>Metazoa</taxon>
        <taxon>Chordata</taxon>
        <taxon>Craniata</taxon>
        <taxon>Vertebrata</taxon>
        <taxon>Euteleostomi</taxon>
        <taxon>Mammalia</taxon>
        <taxon>Eutheria</taxon>
        <taxon>Laurasiatheria</taxon>
        <taxon>Eulipotyphla</taxon>
        <taxon>Talpidae</taxon>
        <taxon>Galemys</taxon>
    </lineage>
</organism>
<dbReference type="GO" id="GO:0033344">
    <property type="term" value="P:cholesterol efflux"/>
    <property type="evidence" value="ECO:0007669"/>
    <property type="project" value="TreeGrafter"/>
</dbReference>
<dbReference type="PANTHER" id="PTHR11306">
    <property type="entry name" value="NIEMANN PICK TYPE C2 PROTEIN NPC2-RELATED"/>
    <property type="match status" value="1"/>
</dbReference>
<evidence type="ECO:0000256" key="3">
    <source>
        <dbReference type="ARBA" id="ARBA00021477"/>
    </source>
</evidence>
<evidence type="ECO:0000313" key="12">
    <source>
        <dbReference type="Proteomes" id="UP000700334"/>
    </source>
</evidence>
<dbReference type="InterPro" id="IPR003172">
    <property type="entry name" value="ML_dom"/>
</dbReference>
<keyword evidence="9" id="KW-1133">Transmembrane helix</keyword>
<reference evidence="11" key="1">
    <citation type="journal article" date="2021" name="Evol. Appl.">
        <title>The genome of the Pyrenean desman and the effects of bottlenecks and inbreeding on the genomic landscape of an endangered species.</title>
        <authorList>
            <person name="Escoda L."/>
            <person name="Castresana J."/>
        </authorList>
    </citation>
    <scope>NUCLEOTIDE SEQUENCE</scope>
    <source>
        <strain evidence="11">IBE-C5619</strain>
    </source>
</reference>
<dbReference type="Proteomes" id="UP000700334">
    <property type="component" value="Unassembled WGS sequence"/>
</dbReference>
<dbReference type="InterPro" id="IPR039670">
    <property type="entry name" value="NPC2-like"/>
</dbReference>
<keyword evidence="12" id="KW-1185">Reference proteome</keyword>
<evidence type="ECO:0000256" key="2">
    <source>
        <dbReference type="ARBA" id="ARBA00006370"/>
    </source>
</evidence>
<evidence type="ECO:0000256" key="9">
    <source>
        <dbReference type="SAM" id="Phobius"/>
    </source>
</evidence>
<comment type="subunit">
    <text evidence="7">Interacts with NPC1 (via the second lumenal domain) in a cholestrol-dependent manner. Interacts with NUS1/NgBR, the interaction stabilizes NCP2 and regulates cholesterol trafficking. Interacts with DHDDS. Interacts with NEDD4L (via C2 domain). Interacts with NPC1L1.</text>
</comment>
<evidence type="ECO:0000256" key="7">
    <source>
        <dbReference type="ARBA" id="ARBA00046531"/>
    </source>
</evidence>